<reference evidence="7 8" key="1">
    <citation type="submission" date="2016-10" db="EMBL/GenBank/DDBJ databases">
        <authorList>
            <person name="de Groot N.N."/>
        </authorList>
    </citation>
    <scope>NUCLEOTIDE SEQUENCE [LARGE SCALE GENOMIC DNA]</scope>
    <source>
        <strain evidence="7 8">DSM 12271</strain>
    </source>
</reference>
<organism evidence="7 8">
    <name type="scientific">Clostridium frigidicarnis</name>
    <dbReference type="NCBI Taxonomy" id="84698"/>
    <lineage>
        <taxon>Bacteria</taxon>
        <taxon>Bacillati</taxon>
        <taxon>Bacillota</taxon>
        <taxon>Clostridia</taxon>
        <taxon>Eubacteriales</taxon>
        <taxon>Clostridiaceae</taxon>
        <taxon>Clostridium</taxon>
    </lineage>
</organism>
<dbReference type="PANTHER" id="PTHR36438:SF1">
    <property type="entry name" value="IRON-SULFUR CLUSTER REPAIR PROTEIN YTFE"/>
    <property type="match status" value="1"/>
</dbReference>
<keyword evidence="3" id="KW-0479">Metal-binding</keyword>
<keyword evidence="2" id="KW-0963">Cytoplasm</keyword>
<keyword evidence="4" id="KW-0408">Iron</keyword>
<keyword evidence="5" id="KW-0175">Coiled coil</keyword>
<comment type="subcellular location">
    <subcellularLocation>
        <location evidence="1">Cytoplasm</location>
    </subcellularLocation>
</comment>
<evidence type="ECO:0000256" key="1">
    <source>
        <dbReference type="ARBA" id="ARBA00004496"/>
    </source>
</evidence>
<evidence type="ECO:0000313" key="7">
    <source>
        <dbReference type="EMBL" id="SFB31326.1"/>
    </source>
</evidence>
<dbReference type="InterPro" id="IPR019903">
    <property type="entry name" value="RIC_family"/>
</dbReference>
<protein>
    <submittedName>
        <fullName evidence="7">Regulator of cell morphogenesis and NO signaling</fullName>
    </submittedName>
</protein>
<keyword evidence="8" id="KW-1185">Reference proteome</keyword>
<dbReference type="Pfam" id="PF04405">
    <property type="entry name" value="ScdA_N"/>
    <property type="match status" value="1"/>
</dbReference>
<dbReference type="AlphaFoldDB" id="A0A1I1A1Z8"/>
<sequence length="237" mass="27940">MNKFKSEDKIGQVVATFPGASNLFLDYKIDFCCGGNRPLIEAIKEQNLNEDEIINMLNNKYVEFKKQNQEFVDWVKEEPSKLIDYVVGKHHLYLNEELPKISELILKILKVHGKNHEELFEVHKLFNTLRIELEEHLIKEEEFIFPAIKKYVENKSKKNAENLLKNINDLEQEHEGAGDIIKELREITDHYTVPQDACRTFKLTYTKLKELEKDMFQHIHLENNILFPNISNEISNN</sequence>
<name>A0A1I1A1Z8_9CLOT</name>
<evidence type="ECO:0000256" key="3">
    <source>
        <dbReference type="ARBA" id="ARBA00022723"/>
    </source>
</evidence>
<dbReference type="GO" id="GO:0046872">
    <property type="term" value="F:metal ion binding"/>
    <property type="evidence" value="ECO:0007669"/>
    <property type="project" value="UniProtKB-KW"/>
</dbReference>
<dbReference type="EMBL" id="FOKI01000028">
    <property type="protein sequence ID" value="SFB31326.1"/>
    <property type="molecule type" value="Genomic_DNA"/>
</dbReference>
<evidence type="ECO:0000256" key="5">
    <source>
        <dbReference type="SAM" id="Coils"/>
    </source>
</evidence>
<dbReference type="STRING" id="84698.SAMN04488528_102820"/>
<evidence type="ECO:0000256" key="4">
    <source>
        <dbReference type="ARBA" id="ARBA00023004"/>
    </source>
</evidence>
<evidence type="ECO:0000313" key="8">
    <source>
        <dbReference type="Proteomes" id="UP000198619"/>
    </source>
</evidence>
<dbReference type="RefSeq" id="WP_090042408.1">
    <property type="nucleotide sequence ID" value="NZ_FOKI01000028.1"/>
</dbReference>
<dbReference type="PANTHER" id="PTHR36438">
    <property type="entry name" value="IRON-SULFUR CLUSTER REPAIR PROTEIN YTFE"/>
    <property type="match status" value="1"/>
</dbReference>
<evidence type="ECO:0000259" key="6">
    <source>
        <dbReference type="Pfam" id="PF01814"/>
    </source>
</evidence>
<accession>A0A1I1A1Z8</accession>
<dbReference type="InterPro" id="IPR012312">
    <property type="entry name" value="Hemerythrin-like"/>
</dbReference>
<dbReference type="NCBIfam" id="TIGR03652">
    <property type="entry name" value="FeS_repair_RIC"/>
    <property type="match status" value="1"/>
</dbReference>
<feature type="coiled-coil region" evidence="5">
    <location>
        <begin position="153"/>
        <end position="187"/>
    </location>
</feature>
<gene>
    <name evidence="7" type="ORF">SAMN04488528_102820</name>
</gene>
<feature type="domain" description="Hemerythrin-like" evidence="6">
    <location>
        <begin position="88"/>
        <end position="228"/>
    </location>
</feature>
<dbReference type="OrthoDB" id="9797132at2"/>
<proteinExistence type="predicted"/>
<dbReference type="GO" id="GO:0005737">
    <property type="term" value="C:cytoplasm"/>
    <property type="evidence" value="ECO:0007669"/>
    <property type="project" value="UniProtKB-SubCell"/>
</dbReference>
<dbReference type="Pfam" id="PF01814">
    <property type="entry name" value="Hemerythrin"/>
    <property type="match status" value="1"/>
</dbReference>
<evidence type="ECO:0000256" key="2">
    <source>
        <dbReference type="ARBA" id="ARBA00022490"/>
    </source>
</evidence>
<dbReference type="Gene3D" id="1.20.120.520">
    <property type="entry name" value="nmb1532 protein domain like"/>
    <property type="match status" value="1"/>
</dbReference>
<dbReference type="Proteomes" id="UP000198619">
    <property type="component" value="Unassembled WGS sequence"/>
</dbReference>